<dbReference type="PROSITE" id="PS52016">
    <property type="entry name" value="TONB_DEPENDENT_REC_3"/>
    <property type="match status" value="1"/>
</dbReference>
<keyword evidence="14" id="KW-1185">Reference proteome</keyword>
<dbReference type="Pfam" id="PF00593">
    <property type="entry name" value="TonB_dep_Rec_b-barrel"/>
    <property type="match status" value="1"/>
</dbReference>
<keyword evidence="3 8" id="KW-1134">Transmembrane beta strand</keyword>
<evidence type="ECO:0000256" key="6">
    <source>
        <dbReference type="ARBA" id="ARBA00023136"/>
    </source>
</evidence>
<evidence type="ECO:0000259" key="11">
    <source>
        <dbReference type="Pfam" id="PF00593"/>
    </source>
</evidence>
<name>A0A1I1XP91_9FIRM</name>
<keyword evidence="10" id="KW-0732">Signal</keyword>
<evidence type="ECO:0000256" key="4">
    <source>
        <dbReference type="ARBA" id="ARBA00022692"/>
    </source>
</evidence>
<feature type="domain" description="TonB-dependent receptor plug" evidence="12">
    <location>
        <begin position="68"/>
        <end position="161"/>
    </location>
</feature>
<evidence type="ECO:0000256" key="10">
    <source>
        <dbReference type="SAM" id="SignalP"/>
    </source>
</evidence>
<dbReference type="InterPro" id="IPR000531">
    <property type="entry name" value="Beta-barrel_TonB"/>
</dbReference>
<keyword evidence="7 8" id="KW-0998">Cell outer membrane</keyword>
<dbReference type="Gene3D" id="2.40.170.20">
    <property type="entry name" value="TonB-dependent receptor, beta-barrel domain"/>
    <property type="match status" value="1"/>
</dbReference>
<comment type="similarity">
    <text evidence="8 9">Belongs to the TonB-dependent receptor family.</text>
</comment>
<comment type="subcellular location">
    <subcellularLocation>
        <location evidence="1 8">Cell outer membrane</location>
        <topology evidence="1 8">Multi-pass membrane protein</topology>
    </subcellularLocation>
</comment>
<reference evidence="13 14" key="1">
    <citation type="submission" date="2016-10" db="EMBL/GenBank/DDBJ databases">
        <authorList>
            <person name="de Groot N.N."/>
        </authorList>
    </citation>
    <scope>NUCLEOTIDE SEQUENCE [LARGE SCALE GENOMIC DNA]</scope>
    <source>
        <strain evidence="13 14">DSM 9236</strain>
    </source>
</reference>
<dbReference type="Gene3D" id="2.170.130.10">
    <property type="entry name" value="TonB-dependent receptor, plug domain"/>
    <property type="match status" value="1"/>
</dbReference>
<dbReference type="STRING" id="1123323.SAMN05216245_101359"/>
<dbReference type="GO" id="GO:0015344">
    <property type="term" value="F:siderophore uptake transmembrane transporter activity"/>
    <property type="evidence" value="ECO:0007669"/>
    <property type="project" value="TreeGrafter"/>
</dbReference>
<dbReference type="GO" id="GO:0009279">
    <property type="term" value="C:cell outer membrane"/>
    <property type="evidence" value="ECO:0007669"/>
    <property type="project" value="UniProtKB-SubCell"/>
</dbReference>
<evidence type="ECO:0000256" key="9">
    <source>
        <dbReference type="RuleBase" id="RU003357"/>
    </source>
</evidence>
<feature type="chain" id="PRO_5039090431" evidence="10">
    <location>
        <begin position="29"/>
        <end position="749"/>
    </location>
</feature>
<dbReference type="Pfam" id="PF07715">
    <property type="entry name" value="Plug"/>
    <property type="match status" value="1"/>
</dbReference>
<organism evidence="13 14">
    <name type="scientific">Succiniclasticum ruminis DSM 9236</name>
    <dbReference type="NCBI Taxonomy" id="1123323"/>
    <lineage>
        <taxon>Bacteria</taxon>
        <taxon>Bacillati</taxon>
        <taxon>Bacillota</taxon>
        <taxon>Negativicutes</taxon>
        <taxon>Acidaminococcales</taxon>
        <taxon>Acidaminococcaceae</taxon>
        <taxon>Succiniclasticum</taxon>
    </lineage>
</organism>
<dbReference type="AlphaFoldDB" id="A0A1I1XP91"/>
<accession>A0A1I1XP91</accession>
<keyword evidence="2 8" id="KW-0813">Transport</keyword>
<dbReference type="OrthoDB" id="9775095at2"/>
<protein>
    <submittedName>
        <fullName evidence="13">Iron complex outermembrane recepter protein</fullName>
    </submittedName>
</protein>
<gene>
    <name evidence="13" type="ORF">SAMN05216245_101359</name>
</gene>
<dbReference type="EMBL" id="FONL01000001">
    <property type="protein sequence ID" value="SFE09145.1"/>
    <property type="molecule type" value="Genomic_DNA"/>
</dbReference>
<dbReference type="InterPro" id="IPR012910">
    <property type="entry name" value="Plug_dom"/>
</dbReference>
<evidence type="ECO:0000259" key="12">
    <source>
        <dbReference type="Pfam" id="PF07715"/>
    </source>
</evidence>
<evidence type="ECO:0000256" key="8">
    <source>
        <dbReference type="PROSITE-ProRule" id="PRU01360"/>
    </source>
</evidence>
<keyword evidence="5 9" id="KW-0798">TonB box</keyword>
<dbReference type="CDD" id="cd01347">
    <property type="entry name" value="ligand_gated_channel"/>
    <property type="match status" value="1"/>
</dbReference>
<evidence type="ECO:0000256" key="7">
    <source>
        <dbReference type="ARBA" id="ARBA00023237"/>
    </source>
</evidence>
<dbReference type="Proteomes" id="UP000198896">
    <property type="component" value="Unassembled WGS sequence"/>
</dbReference>
<dbReference type="InterPro" id="IPR036942">
    <property type="entry name" value="Beta-barrel_TonB_sf"/>
</dbReference>
<evidence type="ECO:0000256" key="3">
    <source>
        <dbReference type="ARBA" id="ARBA00022452"/>
    </source>
</evidence>
<dbReference type="PANTHER" id="PTHR32552:SF82">
    <property type="entry name" value="FCUA PROTEIN"/>
    <property type="match status" value="1"/>
</dbReference>
<evidence type="ECO:0000256" key="1">
    <source>
        <dbReference type="ARBA" id="ARBA00004571"/>
    </source>
</evidence>
<evidence type="ECO:0000313" key="14">
    <source>
        <dbReference type="Proteomes" id="UP000198896"/>
    </source>
</evidence>
<feature type="domain" description="TonB-dependent receptor-like beta-barrel" evidence="11">
    <location>
        <begin position="267"/>
        <end position="719"/>
    </location>
</feature>
<evidence type="ECO:0000313" key="13">
    <source>
        <dbReference type="EMBL" id="SFE09145.1"/>
    </source>
</evidence>
<dbReference type="SUPFAM" id="SSF56935">
    <property type="entry name" value="Porins"/>
    <property type="match status" value="1"/>
</dbReference>
<evidence type="ECO:0000256" key="5">
    <source>
        <dbReference type="ARBA" id="ARBA00023077"/>
    </source>
</evidence>
<dbReference type="PANTHER" id="PTHR32552">
    <property type="entry name" value="FERRICHROME IRON RECEPTOR-RELATED"/>
    <property type="match status" value="1"/>
</dbReference>
<dbReference type="InterPro" id="IPR037066">
    <property type="entry name" value="Plug_dom_sf"/>
</dbReference>
<keyword evidence="6 8" id="KW-0472">Membrane</keyword>
<feature type="signal peptide" evidence="10">
    <location>
        <begin position="1"/>
        <end position="28"/>
    </location>
</feature>
<dbReference type="RefSeq" id="WP_093912532.1">
    <property type="nucleotide sequence ID" value="NZ_FONL01000001.1"/>
</dbReference>
<evidence type="ECO:0000256" key="2">
    <source>
        <dbReference type="ARBA" id="ARBA00022448"/>
    </source>
</evidence>
<proteinExistence type="inferred from homology"/>
<dbReference type="InterPro" id="IPR039426">
    <property type="entry name" value="TonB-dep_rcpt-like"/>
</dbReference>
<sequence length="749" mass="82282">MLKGKRKALSVSVMLAIFGMGYSAVAAAAEPSTHSFELEKIIVEGERALPGEMVNANGSVGILGNKDVMDTPFSVTNVSQKTLDLFLGPNEPLDKALVGVPSVRASGSVLHGDFSVRGFRSNGTSMYVNGVHGVMTQFNLPMYAMEGIDVVSGPNSMLGASGVQYESNTAGGIVNARTKRAGMEDFIKYKQTFSGKGSFGEYLDVSQRFGKNKSWGVRLNTELLNGETAVDDADMKAKGIALNIDHKGKHSSTNLFANYRDLDIYNGIRWFKLANPGTATVTDADGNKVTRTIPGVTYVPDAPKGGRNYAAEGTWKAGYGWFATLNHEQYVNKDWTLFANFGYSRQKLNQNVSPNMSSYWITDDLGNYDYIQTNSATPQRSYYAQIGSRNKFKTGDVKHEVILSLDKAWRNRNGSTTVPGTRYLGEANIYTGPINQDANARMIGYTTRPNNKTSIWGISLLDNIEYKKWNAMIGVHKHEANARSWSTATETYHSVKSDATCPTYSLSYKPDENWLIYGHHAENFDVGAEAGASYANAGEIMPPAKTKQNEIGVKYGTKNGLFTLAYFDIEQASNISVNRDGKNYLVQDGKISHKGVELSYNGKLAKKWNAMIGLAYMDAKYKNMGAAAAYKNGQRESGQGKWSASAAIEYKADEKFSAIARATYTGSTPFYTVNYNSSTVTASSRHLNAPAYTVVDLGVTYNTKINKIPVKLSAMCYNLFNKDYWVVARGDQVYLSTPRTFFLSAEFKL</sequence>
<keyword evidence="4 8" id="KW-0812">Transmembrane</keyword>